<keyword evidence="3" id="KW-0648">Protein biosynthesis</keyword>
<dbReference type="PANTHER" id="PTHR10938:SF0">
    <property type="entry name" value="TRANSLATION INITIATION FACTOR IF-3, MITOCHONDRIAL"/>
    <property type="match status" value="1"/>
</dbReference>
<dbReference type="Gene3D" id="3.30.110.10">
    <property type="entry name" value="Translation initiation factor 3 (IF-3), C-terminal domain"/>
    <property type="match status" value="1"/>
</dbReference>
<dbReference type="Proteomes" id="UP000250140">
    <property type="component" value="Unassembled WGS sequence"/>
</dbReference>
<dbReference type="InterPro" id="IPR036788">
    <property type="entry name" value="T_IF-3_C_sf"/>
</dbReference>
<evidence type="ECO:0000256" key="1">
    <source>
        <dbReference type="ARBA" id="ARBA00005439"/>
    </source>
</evidence>
<dbReference type="PANTHER" id="PTHR10938">
    <property type="entry name" value="TRANSLATION INITIATION FACTOR IF-3"/>
    <property type="match status" value="1"/>
</dbReference>
<dbReference type="GO" id="GO:0070124">
    <property type="term" value="P:mitochondrial translational initiation"/>
    <property type="evidence" value="ECO:0007669"/>
    <property type="project" value="TreeGrafter"/>
</dbReference>
<accession>A0A8E2F178</accession>
<evidence type="ECO:0008006" key="6">
    <source>
        <dbReference type="Google" id="ProtNLM"/>
    </source>
</evidence>
<dbReference type="GO" id="GO:0043022">
    <property type="term" value="F:ribosome binding"/>
    <property type="evidence" value="ECO:0007669"/>
    <property type="project" value="TreeGrafter"/>
</dbReference>
<dbReference type="OrthoDB" id="21573at2759"/>
<comment type="similarity">
    <text evidence="1">Belongs to the IF-3 family.</text>
</comment>
<evidence type="ECO:0000256" key="3">
    <source>
        <dbReference type="ARBA" id="ARBA00022917"/>
    </source>
</evidence>
<dbReference type="GO" id="GO:0032790">
    <property type="term" value="P:ribosome disassembly"/>
    <property type="evidence" value="ECO:0007669"/>
    <property type="project" value="TreeGrafter"/>
</dbReference>
<evidence type="ECO:0000313" key="4">
    <source>
        <dbReference type="EMBL" id="OCL08589.1"/>
    </source>
</evidence>
<dbReference type="InterPro" id="IPR001288">
    <property type="entry name" value="Translation_initiation_fac_3"/>
</dbReference>
<keyword evidence="2" id="KW-0396">Initiation factor</keyword>
<dbReference type="EMBL" id="KV749632">
    <property type="protein sequence ID" value="OCL08589.1"/>
    <property type="molecule type" value="Genomic_DNA"/>
</dbReference>
<keyword evidence="5" id="KW-1185">Reference proteome</keyword>
<dbReference type="GO" id="GO:0005739">
    <property type="term" value="C:mitochondrion"/>
    <property type="evidence" value="ECO:0007669"/>
    <property type="project" value="TreeGrafter"/>
</dbReference>
<evidence type="ECO:0000313" key="5">
    <source>
        <dbReference type="Proteomes" id="UP000250140"/>
    </source>
</evidence>
<dbReference type="AlphaFoldDB" id="A0A8E2F178"/>
<gene>
    <name evidence="4" type="ORF">AOQ84DRAFT_431652</name>
</gene>
<protein>
    <recommendedName>
        <fullName evidence="6">Translation initiation factor IF-3</fullName>
    </recommendedName>
</protein>
<dbReference type="GO" id="GO:0003743">
    <property type="term" value="F:translation initiation factor activity"/>
    <property type="evidence" value="ECO:0007669"/>
    <property type="project" value="UniProtKB-KW"/>
</dbReference>
<evidence type="ECO:0000256" key="2">
    <source>
        <dbReference type="ARBA" id="ARBA00022540"/>
    </source>
</evidence>
<organism evidence="4 5">
    <name type="scientific">Glonium stellatum</name>
    <dbReference type="NCBI Taxonomy" id="574774"/>
    <lineage>
        <taxon>Eukaryota</taxon>
        <taxon>Fungi</taxon>
        <taxon>Dikarya</taxon>
        <taxon>Ascomycota</taxon>
        <taxon>Pezizomycotina</taxon>
        <taxon>Dothideomycetes</taxon>
        <taxon>Pleosporomycetidae</taxon>
        <taxon>Gloniales</taxon>
        <taxon>Gloniaceae</taxon>
        <taxon>Glonium</taxon>
    </lineage>
</organism>
<sequence length="258" mass="27957">MPPTHLSGPARALYRVFIQPSLHASRAPLPTPLRAAPSPLQPSLLPLSSRRHKSYAKDTTRQSLTDIFITDEAIRSPYINLVDATGFHPAVPLRQVLRSFDRALYHLIQVAPGSAPPDPNSGAAPGPDNHAALPTCKLVSKQELREQQRAKLALKNKARSRGGAGTAGAKQLEVNWAIGPNDLRHRLVRLKEFLGQGRKVEVLLAPRKQGRRATALEAQAVVARVREAVGECEGAVEVREPEGKVGGVFAMVFEGKVV</sequence>
<dbReference type="SUPFAM" id="SSF55200">
    <property type="entry name" value="Translation initiation factor IF3, C-terminal domain"/>
    <property type="match status" value="1"/>
</dbReference>
<proteinExistence type="inferred from homology"/>
<reference evidence="4 5" key="1">
    <citation type="journal article" date="2016" name="Nat. Commun.">
        <title>Ectomycorrhizal ecology is imprinted in the genome of the dominant symbiotic fungus Cenococcum geophilum.</title>
        <authorList>
            <consortium name="DOE Joint Genome Institute"/>
            <person name="Peter M."/>
            <person name="Kohler A."/>
            <person name="Ohm R.A."/>
            <person name="Kuo A."/>
            <person name="Krutzmann J."/>
            <person name="Morin E."/>
            <person name="Arend M."/>
            <person name="Barry K.W."/>
            <person name="Binder M."/>
            <person name="Choi C."/>
            <person name="Clum A."/>
            <person name="Copeland A."/>
            <person name="Grisel N."/>
            <person name="Haridas S."/>
            <person name="Kipfer T."/>
            <person name="LaButti K."/>
            <person name="Lindquist E."/>
            <person name="Lipzen A."/>
            <person name="Maire R."/>
            <person name="Meier B."/>
            <person name="Mihaltcheva S."/>
            <person name="Molinier V."/>
            <person name="Murat C."/>
            <person name="Poggeler S."/>
            <person name="Quandt C.A."/>
            <person name="Sperisen C."/>
            <person name="Tritt A."/>
            <person name="Tisserant E."/>
            <person name="Crous P.W."/>
            <person name="Henrissat B."/>
            <person name="Nehls U."/>
            <person name="Egli S."/>
            <person name="Spatafora J.W."/>
            <person name="Grigoriev I.V."/>
            <person name="Martin F.M."/>
        </authorList>
    </citation>
    <scope>NUCLEOTIDE SEQUENCE [LARGE SCALE GENOMIC DNA]</scope>
    <source>
        <strain evidence="4 5">CBS 207.34</strain>
    </source>
</reference>
<name>A0A8E2F178_9PEZI</name>